<reference evidence="2 3" key="1">
    <citation type="submission" date="2021-06" db="EMBL/GenBank/DDBJ databases">
        <title>Caerostris darwini draft genome.</title>
        <authorList>
            <person name="Kono N."/>
            <person name="Arakawa K."/>
        </authorList>
    </citation>
    <scope>NUCLEOTIDE SEQUENCE [LARGE SCALE GENOMIC DNA]</scope>
</reference>
<comment type="caution">
    <text evidence="2">The sequence shown here is derived from an EMBL/GenBank/DDBJ whole genome shotgun (WGS) entry which is preliminary data.</text>
</comment>
<keyword evidence="3" id="KW-1185">Reference proteome</keyword>
<gene>
    <name evidence="2" type="ORF">CDAR_478961</name>
</gene>
<proteinExistence type="predicted"/>
<protein>
    <recommendedName>
        <fullName evidence="4">Secreted protein</fullName>
    </recommendedName>
</protein>
<feature type="chain" id="PRO_5043988589" description="Secreted protein" evidence="1">
    <location>
        <begin position="19"/>
        <end position="96"/>
    </location>
</feature>
<evidence type="ECO:0000256" key="1">
    <source>
        <dbReference type="SAM" id="SignalP"/>
    </source>
</evidence>
<evidence type="ECO:0000313" key="2">
    <source>
        <dbReference type="EMBL" id="GIY23660.1"/>
    </source>
</evidence>
<name>A0AAV4RTN9_9ARAC</name>
<feature type="signal peptide" evidence="1">
    <location>
        <begin position="1"/>
        <end position="18"/>
    </location>
</feature>
<evidence type="ECO:0000313" key="3">
    <source>
        <dbReference type="Proteomes" id="UP001054837"/>
    </source>
</evidence>
<dbReference type="Proteomes" id="UP001054837">
    <property type="component" value="Unassembled WGS sequence"/>
</dbReference>
<evidence type="ECO:0008006" key="4">
    <source>
        <dbReference type="Google" id="ProtNLM"/>
    </source>
</evidence>
<dbReference type="AlphaFoldDB" id="A0AAV4RTN9"/>
<sequence>MKGLRLHKLLLWGTSCFATKTTLKTVEDQELGRRRPIESYSSPMMRIKIPSPNRTSIFDKYKRNKQYKKSSPIFRLSFKLQNIQIHNITKYKDDKK</sequence>
<organism evidence="2 3">
    <name type="scientific">Caerostris darwini</name>
    <dbReference type="NCBI Taxonomy" id="1538125"/>
    <lineage>
        <taxon>Eukaryota</taxon>
        <taxon>Metazoa</taxon>
        <taxon>Ecdysozoa</taxon>
        <taxon>Arthropoda</taxon>
        <taxon>Chelicerata</taxon>
        <taxon>Arachnida</taxon>
        <taxon>Araneae</taxon>
        <taxon>Araneomorphae</taxon>
        <taxon>Entelegynae</taxon>
        <taxon>Araneoidea</taxon>
        <taxon>Araneidae</taxon>
        <taxon>Caerostris</taxon>
    </lineage>
</organism>
<accession>A0AAV4RTN9</accession>
<dbReference type="EMBL" id="BPLQ01006572">
    <property type="protein sequence ID" value="GIY23660.1"/>
    <property type="molecule type" value="Genomic_DNA"/>
</dbReference>
<keyword evidence="1" id="KW-0732">Signal</keyword>